<keyword evidence="8" id="KW-1185">Reference proteome</keyword>
<feature type="domain" description="UDP N-acetylglucosamine O-acyltransferase C-terminal" evidence="6">
    <location>
        <begin position="193"/>
        <end position="267"/>
    </location>
</feature>
<sequence length="270" mass="28609">MFALPSALRVTRMRALVAASIHPLAHVDPEAKLGEGVVVGPFAVIERDVEIGDGCRIDAHAVIAAGSRLGRRNVVHSFVVLGGAPQDRRYAGEPTTLVVGDDNVFREHVTVHRGTGHGGGVTRIGSAGLFMVGVHVAHDAVVGDRVTLANGTLLAGHVVIEDHVVTGGHVAVAPFVRVGARSFLAGGSMVERDVPPFVIAEGNRARVRALNRVGLERSLVPLESRVALKRAFRALFVGDLPRAEALARLASDPDPFVRELVAFLHAPPRR</sequence>
<keyword evidence="4" id="KW-0443">Lipid metabolism</keyword>
<evidence type="ECO:0000313" key="8">
    <source>
        <dbReference type="Proteomes" id="UP000440224"/>
    </source>
</evidence>
<keyword evidence="2" id="KW-0441">Lipid A biosynthesis</keyword>
<dbReference type="GO" id="GO:0016020">
    <property type="term" value="C:membrane"/>
    <property type="evidence" value="ECO:0007669"/>
    <property type="project" value="GOC"/>
</dbReference>
<dbReference type="InterPro" id="IPR011004">
    <property type="entry name" value="Trimer_LpxA-like_sf"/>
</dbReference>
<dbReference type="Gene3D" id="2.160.10.10">
    <property type="entry name" value="Hexapeptide repeat proteins"/>
    <property type="match status" value="1"/>
</dbReference>
<dbReference type="SUPFAM" id="SSF51161">
    <property type="entry name" value="Trimeric LpxA-like enzymes"/>
    <property type="match status" value="1"/>
</dbReference>
<dbReference type="Gene3D" id="1.20.1180.10">
    <property type="entry name" value="Udp N-acetylglucosamine O-acyltransferase, C-terminal domain"/>
    <property type="match status" value="1"/>
</dbReference>
<evidence type="ECO:0000256" key="3">
    <source>
        <dbReference type="ARBA" id="ARBA00022679"/>
    </source>
</evidence>
<evidence type="ECO:0000313" key="7">
    <source>
        <dbReference type="EMBL" id="MRG94971.1"/>
    </source>
</evidence>
<keyword evidence="1" id="KW-0444">Lipid biosynthesis</keyword>
<dbReference type="EC" id="2.3.1.129" evidence="7"/>
<evidence type="ECO:0000256" key="4">
    <source>
        <dbReference type="ARBA" id="ARBA00023098"/>
    </source>
</evidence>
<keyword evidence="3 7" id="KW-0808">Transferase</keyword>
<name>A0A6N7Q1Y8_9BACT</name>
<dbReference type="PANTHER" id="PTHR43480">
    <property type="entry name" value="ACYL-[ACYL-CARRIER-PROTEIN]--UDP-N-ACETYLGLUCOSAMINE O-ACYLTRANSFERASE"/>
    <property type="match status" value="1"/>
</dbReference>
<dbReference type="PIRSF" id="PIRSF000456">
    <property type="entry name" value="UDP-GlcNAc_acltr"/>
    <property type="match status" value="1"/>
</dbReference>
<dbReference type="Pfam" id="PF00132">
    <property type="entry name" value="Hexapep"/>
    <property type="match status" value="1"/>
</dbReference>
<protein>
    <submittedName>
        <fullName evidence="7">Acyl-ACP--UDP-N-acetylglucosamine O-acyltransferase</fullName>
        <ecNumber evidence="7">2.3.1.129</ecNumber>
    </submittedName>
</protein>
<dbReference type="OrthoDB" id="9807278at2"/>
<evidence type="ECO:0000256" key="2">
    <source>
        <dbReference type="ARBA" id="ARBA00022556"/>
    </source>
</evidence>
<dbReference type="InterPro" id="IPR010137">
    <property type="entry name" value="Lipid_A_LpxA"/>
</dbReference>
<dbReference type="AlphaFoldDB" id="A0A6N7Q1Y8"/>
<reference evidence="7 8" key="1">
    <citation type="submission" date="2019-10" db="EMBL/GenBank/DDBJ databases">
        <title>A soil myxobacterium in the family Polyangiaceae.</title>
        <authorList>
            <person name="Li Y."/>
            <person name="Wang J."/>
        </authorList>
    </citation>
    <scope>NUCLEOTIDE SEQUENCE [LARGE SCALE GENOMIC DNA]</scope>
    <source>
        <strain evidence="7 8">DSM 14734</strain>
    </source>
</reference>
<dbReference type="NCBIfam" id="NF003657">
    <property type="entry name" value="PRK05289.1"/>
    <property type="match status" value="1"/>
</dbReference>
<dbReference type="InterPro" id="IPR037157">
    <property type="entry name" value="Acetyltransf_C_sf"/>
</dbReference>
<dbReference type="CDD" id="cd03351">
    <property type="entry name" value="LbH_UDP-GlcNAc_AT"/>
    <property type="match status" value="1"/>
</dbReference>
<dbReference type="GO" id="GO:0008780">
    <property type="term" value="F:acyl-[acyl-carrier-protein]-UDP-N-acetylglucosamine O-acyltransferase activity"/>
    <property type="evidence" value="ECO:0007669"/>
    <property type="project" value="UniProtKB-EC"/>
</dbReference>
<proteinExistence type="predicted"/>
<dbReference type="InterPro" id="IPR029098">
    <property type="entry name" value="Acetyltransf_C"/>
</dbReference>
<comment type="caution">
    <text evidence="7">The sequence shown here is derived from an EMBL/GenBank/DDBJ whole genome shotgun (WGS) entry which is preliminary data.</text>
</comment>
<gene>
    <name evidence="7" type="primary">lpxA</name>
    <name evidence="7" type="ORF">GF068_24065</name>
</gene>
<dbReference type="EMBL" id="WJIE01000006">
    <property type="protein sequence ID" value="MRG94971.1"/>
    <property type="molecule type" value="Genomic_DNA"/>
</dbReference>
<dbReference type="NCBIfam" id="TIGR01852">
    <property type="entry name" value="lipid_A_lpxA"/>
    <property type="match status" value="1"/>
</dbReference>
<evidence type="ECO:0000256" key="1">
    <source>
        <dbReference type="ARBA" id="ARBA00022516"/>
    </source>
</evidence>
<dbReference type="PANTHER" id="PTHR43480:SF1">
    <property type="entry name" value="ACYL-[ACYL-CARRIER-PROTEIN]--UDP-N-ACETYLGLUCOSAMINE O-ACYLTRANSFERASE, MITOCHONDRIAL-RELATED"/>
    <property type="match status" value="1"/>
</dbReference>
<dbReference type="InterPro" id="IPR001451">
    <property type="entry name" value="Hexapep"/>
</dbReference>
<accession>A0A6N7Q1Y8</accession>
<dbReference type="Pfam" id="PF13720">
    <property type="entry name" value="Acetyltransf_11"/>
    <property type="match status" value="1"/>
</dbReference>
<dbReference type="GO" id="GO:0009245">
    <property type="term" value="P:lipid A biosynthetic process"/>
    <property type="evidence" value="ECO:0007669"/>
    <property type="project" value="UniProtKB-KW"/>
</dbReference>
<keyword evidence="5 7" id="KW-0012">Acyltransferase</keyword>
<evidence type="ECO:0000259" key="6">
    <source>
        <dbReference type="Pfam" id="PF13720"/>
    </source>
</evidence>
<organism evidence="7 8">
    <name type="scientific">Polyangium spumosum</name>
    <dbReference type="NCBI Taxonomy" id="889282"/>
    <lineage>
        <taxon>Bacteria</taxon>
        <taxon>Pseudomonadati</taxon>
        <taxon>Myxococcota</taxon>
        <taxon>Polyangia</taxon>
        <taxon>Polyangiales</taxon>
        <taxon>Polyangiaceae</taxon>
        <taxon>Polyangium</taxon>
    </lineage>
</organism>
<evidence type="ECO:0000256" key="5">
    <source>
        <dbReference type="ARBA" id="ARBA00023315"/>
    </source>
</evidence>
<dbReference type="Proteomes" id="UP000440224">
    <property type="component" value="Unassembled WGS sequence"/>
</dbReference>